<dbReference type="EMBL" id="CM042049">
    <property type="protein sequence ID" value="KAI3747694.1"/>
    <property type="molecule type" value="Genomic_DNA"/>
</dbReference>
<organism evidence="1 2">
    <name type="scientific">Arctium lappa</name>
    <name type="common">Greater burdock</name>
    <name type="synonym">Lappa major</name>
    <dbReference type="NCBI Taxonomy" id="4217"/>
    <lineage>
        <taxon>Eukaryota</taxon>
        <taxon>Viridiplantae</taxon>
        <taxon>Streptophyta</taxon>
        <taxon>Embryophyta</taxon>
        <taxon>Tracheophyta</taxon>
        <taxon>Spermatophyta</taxon>
        <taxon>Magnoliopsida</taxon>
        <taxon>eudicotyledons</taxon>
        <taxon>Gunneridae</taxon>
        <taxon>Pentapetalae</taxon>
        <taxon>asterids</taxon>
        <taxon>campanulids</taxon>
        <taxon>Asterales</taxon>
        <taxon>Asteraceae</taxon>
        <taxon>Carduoideae</taxon>
        <taxon>Cardueae</taxon>
        <taxon>Arctiinae</taxon>
        <taxon>Arctium</taxon>
    </lineage>
</organism>
<sequence length="390" mass="44052">MADKQPVSSEEPPFPTTEKLEDSILKNKYLWLTLIVCSIIFVLALVLCLCNKKKDPVHLGTFEGNITLAIKMAHNESYTSLKEFRNGRRGVQILVYEYVPNGSLLEHIVGREREPLTWRQRVNIAIQAAKGIAHLHEGIKPSIIHRDIKPSNILIGDGFEAKVSDFGLVRSGPVGDNSYVSSQVKGTPGYLDPAYCMSFHLSPFSDVYSFGIILLQLISARPAVDTNRSRSDYHIIEWVRPHLERGRVEEILDTNLLVEPCNMEVMLKMGLLGLRCVVKEPKQRPTMTQVFKELEAALRSVDGFVHRRLPTRSGRSLEVRERQVMEHDSSISLDGVGLQRFRVDMESLSFQSTSLQCLEADSFVFHVDDEGKAIEEMSLCMDDDLSIPRD</sequence>
<reference evidence="2" key="1">
    <citation type="journal article" date="2022" name="Mol. Ecol. Resour.">
        <title>The genomes of chicory, endive, great burdock and yacon provide insights into Asteraceae palaeo-polyploidization history and plant inulin production.</title>
        <authorList>
            <person name="Fan W."/>
            <person name="Wang S."/>
            <person name="Wang H."/>
            <person name="Wang A."/>
            <person name="Jiang F."/>
            <person name="Liu H."/>
            <person name="Zhao H."/>
            <person name="Xu D."/>
            <person name="Zhang Y."/>
        </authorList>
    </citation>
    <scope>NUCLEOTIDE SEQUENCE [LARGE SCALE GENOMIC DNA]</scope>
    <source>
        <strain evidence="2">cv. Niubang</strain>
    </source>
</reference>
<evidence type="ECO:0000313" key="1">
    <source>
        <dbReference type="EMBL" id="KAI3747694.1"/>
    </source>
</evidence>
<accession>A0ACB9DM25</accession>
<reference evidence="1 2" key="2">
    <citation type="journal article" date="2022" name="Mol. Ecol. Resour.">
        <title>The genomes of chicory, endive, great burdock and yacon provide insights into Asteraceae paleo-polyploidization history and plant inulin production.</title>
        <authorList>
            <person name="Fan W."/>
            <person name="Wang S."/>
            <person name="Wang H."/>
            <person name="Wang A."/>
            <person name="Jiang F."/>
            <person name="Liu H."/>
            <person name="Zhao H."/>
            <person name="Xu D."/>
            <person name="Zhang Y."/>
        </authorList>
    </citation>
    <scope>NUCLEOTIDE SEQUENCE [LARGE SCALE GENOMIC DNA]</scope>
    <source>
        <strain evidence="2">cv. Niubang</strain>
    </source>
</reference>
<name>A0ACB9DM25_ARCLA</name>
<protein>
    <submittedName>
        <fullName evidence="1">Uncharacterized protein</fullName>
    </submittedName>
</protein>
<evidence type="ECO:0000313" key="2">
    <source>
        <dbReference type="Proteomes" id="UP001055879"/>
    </source>
</evidence>
<comment type="caution">
    <text evidence="1">The sequence shown here is derived from an EMBL/GenBank/DDBJ whole genome shotgun (WGS) entry which is preliminary data.</text>
</comment>
<proteinExistence type="predicted"/>
<dbReference type="Proteomes" id="UP001055879">
    <property type="component" value="Linkage Group LG03"/>
</dbReference>
<gene>
    <name evidence="1" type="ORF">L6452_10282</name>
</gene>
<keyword evidence="2" id="KW-1185">Reference proteome</keyword>